<dbReference type="SUPFAM" id="SSF56300">
    <property type="entry name" value="Metallo-dependent phosphatases"/>
    <property type="match status" value="1"/>
</dbReference>
<dbReference type="PANTHER" id="PTHR10161">
    <property type="entry name" value="TARTRATE-RESISTANT ACID PHOSPHATASE TYPE 5"/>
    <property type="match status" value="1"/>
</dbReference>
<protein>
    <recommendedName>
        <fullName evidence="5">Calcineurin-like phosphoesterase domain-containing protein</fullName>
    </recommendedName>
</protein>
<dbReference type="Gene3D" id="3.60.21.10">
    <property type="match status" value="1"/>
</dbReference>
<feature type="region of interest" description="Disordered" evidence="3">
    <location>
        <begin position="336"/>
        <end position="412"/>
    </location>
</feature>
<keyword evidence="1 4" id="KW-0732">Signal</keyword>
<dbReference type="GO" id="GO:0016787">
    <property type="term" value="F:hydrolase activity"/>
    <property type="evidence" value="ECO:0007669"/>
    <property type="project" value="UniProtKB-KW"/>
</dbReference>
<feature type="compositionally biased region" description="Pro residues" evidence="3">
    <location>
        <begin position="338"/>
        <end position="349"/>
    </location>
</feature>
<evidence type="ECO:0000259" key="5">
    <source>
        <dbReference type="Pfam" id="PF00149"/>
    </source>
</evidence>
<dbReference type="Pfam" id="PF00149">
    <property type="entry name" value="Metallophos"/>
    <property type="match status" value="1"/>
</dbReference>
<dbReference type="InterPro" id="IPR029052">
    <property type="entry name" value="Metallo-depent_PP-like"/>
</dbReference>
<evidence type="ECO:0000256" key="3">
    <source>
        <dbReference type="SAM" id="MobiDB-lite"/>
    </source>
</evidence>
<reference evidence="6" key="1">
    <citation type="submission" date="2021-01" db="EMBL/GenBank/DDBJ databases">
        <authorList>
            <person name="Corre E."/>
            <person name="Pelletier E."/>
            <person name="Niang G."/>
            <person name="Scheremetjew M."/>
            <person name="Finn R."/>
            <person name="Kale V."/>
            <person name="Holt S."/>
            <person name="Cochrane G."/>
            <person name="Meng A."/>
            <person name="Brown T."/>
            <person name="Cohen L."/>
        </authorList>
    </citation>
    <scope>NUCLEOTIDE SEQUENCE</scope>
    <source>
        <strain evidence="6">NIES-381</strain>
    </source>
</reference>
<evidence type="ECO:0000256" key="2">
    <source>
        <dbReference type="ARBA" id="ARBA00022801"/>
    </source>
</evidence>
<dbReference type="InterPro" id="IPR051558">
    <property type="entry name" value="Metallophosphoesterase_PAP"/>
</dbReference>
<feature type="compositionally biased region" description="Low complexity" evidence="3">
    <location>
        <begin position="350"/>
        <end position="382"/>
    </location>
</feature>
<organism evidence="6">
    <name type="scientific">Eutreptiella gymnastica</name>
    <dbReference type="NCBI Taxonomy" id="73025"/>
    <lineage>
        <taxon>Eukaryota</taxon>
        <taxon>Discoba</taxon>
        <taxon>Euglenozoa</taxon>
        <taxon>Euglenida</taxon>
        <taxon>Spirocuta</taxon>
        <taxon>Euglenophyceae</taxon>
        <taxon>Eutreptiales</taxon>
        <taxon>Eutreptiaceae</taxon>
        <taxon>Eutreptiella</taxon>
    </lineage>
</organism>
<feature type="chain" id="PRO_5031509934" description="Calcineurin-like phosphoesterase domain-containing protein" evidence="4">
    <location>
        <begin position="22"/>
        <end position="438"/>
    </location>
</feature>
<evidence type="ECO:0000313" key="6">
    <source>
        <dbReference type="EMBL" id="CAD9030462.1"/>
    </source>
</evidence>
<keyword evidence="2" id="KW-0378">Hydrolase</keyword>
<feature type="signal peptide" evidence="4">
    <location>
        <begin position="1"/>
        <end position="21"/>
    </location>
</feature>
<dbReference type="EMBL" id="HBGA01111828">
    <property type="protein sequence ID" value="CAD9030462.1"/>
    <property type="molecule type" value="Transcribed_RNA"/>
</dbReference>
<gene>
    <name evidence="6" type="ORF">EGYM00392_LOCUS41602</name>
</gene>
<evidence type="ECO:0000256" key="4">
    <source>
        <dbReference type="SAM" id="SignalP"/>
    </source>
</evidence>
<dbReference type="AlphaFoldDB" id="A0A7S1NPL7"/>
<proteinExistence type="predicted"/>
<evidence type="ECO:0000256" key="1">
    <source>
        <dbReference type="ARBA" id="ARBA00022729"/>
    </source>
</evidence>
<feature type="compositionally biased region" description="Pro residues" evidence="3">
    <location>
        <begin position="383"/>
        <end position="393"/>
    </location>
</feature>
<dbReference type="PANTHER" id="PTHR10161:SF14">
    <property type="entry name" value="TARTRATE-RESISTANT ACID PHOSPHATASE TYPE 5"/>
    <property type="match status" value="1"/>
</dbReference>
<dbReference type="InterPro" id="IPR004843">
    <property type="entry name" value="Calcineurin-like_PHP"/>
</dbReference>
<feature type="domain" description="Calcineurin-like phosphoesterase" evidence="5">
    <location>
        <begin position="28"/>
        <end position="251"/>
    </location>
</feature>
<sequence>MRTTSVAFGLWVLIWAPPCKGSLRSFWVGDVGCDCSIQQQVAKTMGQIGDAEGGIDFAVGLGDMFYHTSNGPGGIMGDGNDKRFYTTFENTYDAASLRNTTWYVTMGNHDYPGNLSAWTAHQHFSKRWYFPHTYYDRIIPMPKSGYNATLHLINIDTPLLLSYDQNPVGQPHGRTVPDPKERQEFLYKAGQMKKWLEKTLAQSTADWIVAFGHHHIWSSGQYEPMHSMVHVLPPLFEKYGVVAYFNGHDHNMQHHAVNGVSYFVNGNGGLNVCSDKYKNRPPPGSKKFLTCGGGFADVQLNATYFHMKFRGQNGQELYSFTTGNPRVQKGIVAAQREPLPPQPTPPSQSPRPSNSSSPTTSNPSQSPRPSNRSSPIILSPSPSSSPSPSPNSSPSPSSGLQPMTAEDKAEILKQLAATQQKLADLHERLKKANIPVNP</sequence>
<name>A0A7S1NPL7_9EUGL</name>
<accession>A0A7S1NPL7</accession>